<evidence type="ECO:0000313" key="3">
    <source>
        <dbReference type="Proteomes" id="UP000307164"/>
    </source>
</evidence>
<dbReference type="PANTHER" id="PTHR33973">
    <property type="entry name" value="OS07G0153300 PROTEIN"/>
    <property type="match status" value="1"/>
</dbReference>
<protein>
    <submittedName>
        <fullName evidence="1">DUF1365 domain-containing protein</fullName>
    </submittedName>
</protein>
<dbReference type="Proteomes" id="UP000307164">
    <property type="component" value="Unassembled WGS sequence"/>
</dbReference>
<sequence length="241" mass="28145">MALNSALYLGDIRHRRSHPKKHTFKYPMYMAWIDLDEADRLDSVHPWLGTKGFKALKFNQSDYLKSHKGSLKERALSVSEMLGQPACSERVMMLCQVRCFGIYFSPVNFYFFSDAHGNYTHMVAEVSNTPWNECHCYLVYLNRKVNFKKVFHVSPFMDLDMNYHWTVRNPDKSTLIHIENKKDDMLIFDATLRLKRHALTSANVSKVIRRFPAMTVSICKGIYWQALKLFLKKVPFIGHPG</sequence>
<dbReference type="RefSeq" id="WP_138591814.1">
    <property type="nucleotide sequence ID" value="NZ_PNBW01000078.1"/>
</dbReference>
<dbReference type="EMBL" id="PNBX01000042">
    <property type="protein sequence ID" value="TMO68236.1"/>
    <property type="molecule type" value="Genomic_DNA"/>
</dbReference>
<comment type="caution">
    <text evidence="1">The sequence shown here is derived from an EMBL/GenBank/DDBJ whole genome shotgun (WGS) entry which is preliminary data.</text>
</comment>
<reference evidence="3 4" key="1">
    <citation type="submission" date="2018-01" db="EMBL/GenBank/DDBJ databases">
        <authorList>
            <person name="Paulsen S."/>
            <person name="Gram L.K."/>
        </authorList>
    </citation>
    <scope>NUCLEOTIDE SEQUENCE [LARGE SCALE GENOMIC DNA]</scope>
    <source>
        <strain evidence="1 4">S3790</strain>
        <strain evidence="2 3">S3895</strain>
    </source>
</reference>
<proteinExistence type="predicted"/>
<reference evidence="1" key="3">
    <citation type="submission" date="2019-09" db="EMBL/GenBank/DDBJ databases">
        <title>Co-occurence of chitin degradation, pigmentation and bioactivity in marine Pseudoalteromonas.</title>
        <authorList>
            <person name="Sonnenschein E.C."/>
            <person name="Bech P.K."/>
        </authorList>
    </citation>
    <scope>NUCLEOTIDE SEQUENCE</scope>
    <source>
        <strain evidence="1">S3790</strain>
        <strain evidence="2">S3895</strain>
    </source>
</reference>
<dbReference type="InterPro" id="IPR010775">
    <property type="entry name" value="DUF1365"/>
</dbReference>
<dbReference type="AlphaFoldDB" id="A0A5S3V9S4"/>
<organism evidence="1 4">
    <name type="scientific">Pseudoalteromonas aurantia</name>
    <dbReference type="NCBI Taxonomy" id="43654"/>
    <lineage>
        <taxon>Bacteria</taxon>
        <taxon>Pseudomonadati</taxon>
        <taxon>Pseudomonadota</taxon>
        <taxon>Gammaproteobacteria</taxon>
        <taxon>Alteromonadales</taxon>
        <taxon>Pseudoalteromonadaceae</taxon>
        <taxon>Pseudoalteromonas</taxon>
    </lineage>
</organism>
<dbReference type="PANTHER" id="PTHR33973:SF4">
    <property type="entry name" value="OS07G0153300 PROTEIN"/>
    <property type="match status" value="1"/>
</dbReference>
<dbReference type="EMBL" id="PNBW01000078">
    <property type="protein sequence ID" value="TMO72553.1"/>
    <property type="molecule type" value="Genomic_DNA"/>
</dbReference>
<evidence type="ECO:0000313" key="2">
    <source>
        <dbReference type="EMBL" id="TMO72553.1"/>
    </source>
</evidence>
<gene>
    <name evidence="1" type="ORF">CWC19_10365</name>
    <name evidence="2" type="ORF">CWC20_15020</name>
</gene>
<dbReference type="OrthoDB" id="9778801at2"/>
<name>A0A5S3V9S4_9GAMM</name>
<evidence type="ECO:0000313" key="1">
    <source>
        <dbReference type="EMBL" id="TMO68236.1"/>
    </source>
</evidence>
<reference evidence="3 4" key="2">
    <citation type="submission" date="2019-06" db="EMBL/GenBank/DDBJ databases">
        <title>Co-occurence of chitin degradation, pigmentation and bioactivity in marine Pseudoalteromonas.</title>
        <authorList>
            <person name="Sonnenschein E.C."/>
            <person name="Bech P.K."/>
        </authorList>
    </citation>
    <scope>NUCLEOTIDE SEQUENCE [LARGE SCALE GENOMIC DNA]</scope>
    <source>
        <strain evidence="4">S3790</strain>
        <strain evidence="3">S3895</strain>
    </source>
</reference>
<dbReference type="Proteomes" id="UP000307217">
    <property type="component" value="Unassembled WGS sequence"/>
</dbReference>
<dbReference type="Pfam" id="PF07103">
    <property type="entry name" value="DUF1365"/>
    <property type="match status" value="1"/>
</dbReference>
<keyword evidence="3" id="KW-1185">Reference proteome</keyword>
<accession>A0A5S3V9S4</accession>
<evidence type="ECO:0000313" key="4">
    <source>
        <dbReference type="Proteomes" id="UP000307217"/>
    </source>
</evidence>